<accession>A0A8S0VTR4</accession>
<gene>
    <name evidence="2" type="ORF">AAE3_LOCUS3084</name>
</gene>
<keyword evidence="3" id="KW-1185">Reference proteome</keyword>
<feature type="coiled-coil region" evidence="1">
    <location>
        <begin position="287"/>
        <end position="318"/>
    </location>
</feature>
<reference evidence="2 3" key="1">
    <citation type="submission" date="2020-01" db="EMBL/GenBank/DDBJ databases">
        <authorList>
            <person name="Gupta K D."/>
        </authorList>
    </citation>
    <scope>NUCLEOTIDE SEQUENCE [LARGE SCALE GENOMIC DNA]</scope>
</reference>
<dbReference type="AlphaFoldDB" id="A0A8S0VTR4"/>
<dbReference type="Proteomes" id="UP000467700">
    <property type="component" value="Unassembled WGS sequence"/>
</dbReference>
<evidence type="ECO:0000256" key="1">
    <source>
        <dbReference type="SAM" id="Coils"/>
    </source>
</evidence>
<proteinExistence type="predicted"/>
<evidence type="ECO:0000313" key="2">
    <source>
        <dbReference type="EMBL" id="CAA7260870.1"/>
    </source>
</evidence>
<organism evidence="2 3">
    <name type="scientific">Cyclocybe aegerita</name>
    <name type="common">Black poplar mushroom</name>
    <name type="synonym">Agrocybe aegerita</name>
    <dbReference type="NCBI Taxonomy" id="1973307"/>
    <lineage>
        <taxon>Eukaryota</taxon>
        <taxon>Fungi</taxon>
        <taxon>Dikarya</taxon>
        <taxon>Basidiomycota</taxon>
        <taxon>Agaricomycotina</taxon>
        <taxon>Agaricomycetes</taxon>
        <taxon>Agaricomycetidae</taxon>
        <taxon>Agaricales</taxon>
        <taxon>Agaricineae</taxon>
        <taxon>Bolbitiaceae</taxon>
        <taxon>Cyclocybe</taxon>
    </lineage>
</organism>
<protein>
    <submittedName>
        <fullName evidence="2">Uncharacterized protein</fullName>
    </submittedName>
</protein>
<keyword evidence="1" id="KW-0175">Coiled coil</keyword>
<comment type="caution">
    <text evidence="2">The sequence shown here is derived from an EMBL/GenBank/DDBJ whole genome shotgun (WGS) entry which is preliminary data.</text>
</comment>
<dbReference type="OrthoDB" id="10333264at2759"/>
<name>A0A8S0VTR4_CYCAE</name>
<sequence>MANYQATNEVNYAGLLIWAVNSKGNRYDVKEINPHPERQEVTVVFGVNVRKPCIRFHIFWRTLRDPGYQSVCQVSVFPSNAEPASTIYRFTGREADQTYFTGYSNTTNGELLRAEANDQLYSVGPSLIATVRLDFRQLKDNLPTESILRLQTLNQQFGLQSLDNIEGGRQGVLDNNIPYATFVLEFRCANANMMPGTIPAAIGGKTKRGGGTDSAGHDAEFPVIAHKRAQVAPSGRMNTRNPSGCIVSLNQATLPLSEDGRAADPQPRALASIRSKRTRGIDTVQALRAANAEEAALEKEAEKALKEKIERIELLRQVLAES</sequence>
<dbReference type="EMBL" id="CACVBS010000031">
    <property type="protein sequence ID" value="CAA7260870.1"/>
    <property type="molecule type" value="Genomic_DNA"/>
</dbReference>
<evidence type="ECO:0000313" key="3">
    <source>
        <dbReference type="Proteomes" id="UP000467700"/>
    </source>
</evidence>